<reference evidence="2" key="1">
    <citation type="submission" date="2021-11" db="EMBL/GenBank/DDBJ databases">
        <authorList>
            <person name="Schell T."/>
        </authorList>
    </citation>
    <scope>NUCLEOTIDE SEQUENCE</scope>
    <source>
        <strain evidence="2">M5</strain>
    </source>
</reference>
<dbReference type="PANTHER" id="PTHR33104:SF2">
    <property type="entry name" value="CXC3 LIKE CYSTEINE CLUSTER DOMAIN-CONTAINING PROTEIN"/>
    <property type="match status" value="1"/>
</dbReference>
<dbReference type="EMBL" id="CAKKLH010000092">
    <property type="protein sequence ID" value="CAH0102768.1"/>
    <property type="molecule type" value="Genomic_DNA"/>
</dbReference>
<protein>
    <recommendedName>
        <fullName evidence="1">CxC3 like cysteine cluster domain-containing protein</fullName>
    </recommendedName>
</protein>
<gene>
    <name evidence="2" type="ORF">DGAL_LOCUS5292</name>
</gene>
<dbReference type="OrthoDB" id="6369081at2759"/>
<organism evidence="2 3">
    <name type="scientific">Daphnia galeata</name>
    <dbReference type="NCBI Taxonomy" id="27404"/>
    <lineage>
        <taxon>Eukaryota</taxon>
        <taxon>Metazoa</taxon>
        <taxon>Ecdysozoa</taxon>
        <taxon>Arthropoda</taxon>
        <taxon>Crustacea</taxon>
        <taxon>Branchiopoda</taxon>
        <taxon>Diplostraca</taxon>
        <taxon>Cladocera</taxon>
        <taxon>Anomopoda</taxon>
        <taxon>Daphniidae</taxon>
        <taxon>Daphnia</taxon>
    </lineage>
</organism>
<comment type="caution">
    <text evidence="2">The sequence shown here is derived from an EMBL/GenBank/DDBJ whole genome shotgun (WGS) entry which is preliminary data.</text>
</comment>
<evidence type="ECO:0000313" key="2">
    <source>
        <dbReference type="EMBL" id="CAH0102768.1"/>
    </source>
</evidence>
<dbReference type="InterPro" id="IPR040564">
    <property type="entry name" value="CxC3-like"/>
</dbReference>
<dbReference type="PANTHER" id="PTHR33104">
    <property type="entry name" value="SI:DKEY-29D5.2"/>
    <property type="match status" value="1"/>
</dbReference>
<proteinExistence type="predicted"/>
<evidence type="ECO:0000259" key="1">
    <source>
        <dbReference type="Pfam" id="PF18804"/>
    </source>
</evidence>
<evidence type="ECO:0000313" key="3">
    <source>
        <dbReference type="Proteomes" id="UP000789390"/>
    </source>
</evidence>
<sequence length="223" mass="25383">MEILQPDHFIDTEGNIITKSMRMFVSHASNLINAEMLTAVDLCQLFKILPNQSEATIDDYVFSGYSSASLSTTVTYLFSEEALLLGHHISQKCPGCSKNMYAYTLEDVSKEYGRNGPINVSLLTTSEREWETFRPYIYKQLRSLASAGKARKSQKVFDDVESKFGNLVIKSDVEVENFRQRIYNKVKTSKKKNMCGESAFQAAREDSHEQKKYDETGIVNRKV</sequence>
<dbReference type="Pfam" id="PF18804">
    <property type="entry name" value="CxC3"/>
    <property type="match status" value="1"/>
</dbReference>
<dbReference type="Proteomes" id="UP000789390">
    <property type="component" value="Unassembled WGS sequence"/>
</dbReference>
<feature type="domain" description="CxC3 like cysteine cluster" evidence="1">
    <location>
        <begin position="51"/>
        <end position="111"/>
    </location>
</feature>
<name>A0A8J2RNF6_9CRUS</name>
<dbReference type="AlphaFoldDB" id="A0A8J2RNF6"/>
<keyword evidence="3" id="KW-1185">Reference proteome</keyword>
<accession>A0A8J2RNF6</accession>